<feature type="transmembrane region" description="Helical" evidence="2">
    <location>
        <begin position="12"/>
        <end position="32"/>
    </location>
</feature>
<keyword evidence="4" id="KW-1185">Reference proteome</keyword>
<name>A0A4V3JFK0_9LEPT</name>
<keyword evidence="2" id="KW-0812">Transmembrane</keyword>
<protein>
    <submittedName>
        <fullName evidence="3">Uncharacterized protein</fullName>
    </submittedName>
</protein>
<feature type="region of interest" description="Disordered" evidence="1">
    <location>
        <begin position="209"/>
        <end position="233"/>
    </location>
</feature>
<comment type="caution">
    <text evidence="3">The sequence shown here is derived from an EMBL/GenBank/DDBJ whole genome shotgun (WGS) entry which is preliminary data.</text>
</comment>
<reference evidence="3" key="1">
    <citation type="journal article" date="2019" name="PLoS Negl. Trop. Dis.">
        <title>Revisiting the worldwide diversity of Leptospira species in the environment.</title>
        <authorList>
            <person name="Vincent A.T."/>
            <person name="Schiettekatte O."/>
            <person name="Bourhy P."/>
            <person name="Veyrier F.J."/>
            <person name="Picardeau M."/>
        </authorList>
    </citation>
    <scope>NUCLEOTIDE SEQUENCE [LARGE SCALE GENOMIC DNA]</scope>
    <source>
        <strain evidence="3">201800301</strain>
    </source>
</reference>
<dbReference type="AlphaFoldDB" id="A0A4V3JFK0"/>
<evidence type="ECO:0000313" key="4">
    <source>
        <dbReference type="Proteomes" id="UP000298097"/>
    </source>
</evidence>
<dbReference type="EMBL" id="RQEY01000019">
    <property type="protein sequence ID" value="TGK37652.1"/>
    <property type="molecule type" value="Genomic_DNA"/>
</dbReference>
<organism evidence="3 4">
    <name type="scientific">Leptospira andrefontaineae</name>
    <dbReference type="NCBI Taxonomy" id="2484976"/>
    <lineage>
        <taxon>Bacteria</taxon>
        <taxon>Pseudomonadati</taxon>
        <taxon>Spirochaetota</taxon>
        <taxon>Spirochaetia</taxon>
        <taxon>Leptospirales</taxon>
        <taxon>Leptospiraceae</taxon>
        <taxon>Leptospira</taxon>
    </lineage>
</organism>
<proteinExistence type="predicted"/>
<sequence>MNLLTGRKIEFTDYIMISRIIVISFLSFSFAYCKGNTQKSEVNNQDLYAIPKNMIGKLYSNTYDFDINKIPKVIVISPDQHEGYLGTLKANSNHCGLIDLEKGKVFFKMGDVKKDFSFKVIYLGERKLAFIDESNRGYVGYYRYTKGSLGIEGHRFYLYPLSLLNESKIDEEVREINSGAIVSGNYTVSFDAVGDSKYSTLEKCEQEEIKREKGQEQITEELKKLGQDKPATP</sequence>
<keyword evidence="2" id="KW-0472">Membrane</keyword>
<evidence type="ECO:0000313" key="3">
    <source>
        <dbReference type="EMBL" id="TGK37652.1"/>
    </source>
</evidence>
<keyword evidence="2" id="KW-1133">Transmembrane helix</keyword>
<accession>A0A4V3JFK0</accession>
<dbReference type="Proteomes" id="UP000298097">
    <property type="component" value="Unassembled WGS sequence"/>
</dbReference>
<gene>
    <name evidence="3" type="ORF">EHO65_14135</name>
</gene>
<feature type="compositionally biased region" description="Basic and acidic residues" evidence="1">
    <location>
        <begin position="209"/>
        <end position="227"/>
    </location>
</feature>
<evidence type="ECO:0000256" key="2">
    <source>
        <dbReference type="SAM" id="Phobius"/>
    </source>
</evidence>
<dbReference type="RefSeq" id="WP_135775237.1">
    <property type="nucleotide sequence ID" value="NZ_RQEY01000019.1"/>
</dbReference>
<evidence type="ECO:0000256" key="1">
    <source>
        <dbReference type="SAM" id="MobiDB-lite"/>
    </source>
</evidence>